<reference evidence="2" key="1">
    <citation type="submission" date="2021-11" db="EMBL/GenBank/DDBJ databases">
        <title>Development of a sustainable strategy for remediation of hydrocarbon-contaminated territories based on the waste exchange concept.</title>
        <authorList>
            <person name="Elkin A."/>
        </authorList>
    </citation>
    <scope>NUCLEOTIDE SEQUENCE</scope>
    <source>
        <strain evidence="2">IEGM 757</strain>
    </source>
</reference>
<dbReference type="Pfam" id="PF04389">
    <property type="entry name" value="Peptidase_M28"/>
    <property type="match status" value="1"/>
</dbReference>
<dbReference type="EMBL" id="JAJNCO010000010">
    <property type="protein sequence ID" value="MCD2113033.1"/>
    <property type="molecule type" value="Genomic_DNA"/>
</dbReference>
<gene>
    <name evidence="2" type="ORF">LQ384_18135</name>
</gene>
<evidence type="ECO:0000313" key="2">
    <source>
        <dbReference type="EMBL" id="MCD2113033.1"/>
    </source>
</evidence>
<proteinExistence type="predicted"/>
<name>A0AAW4XHL1_RHORH</name>
<sequence length="190" mass="20373">MIPQHPSVMLHSKLFPAQEKDPSWPTWTPCRPARSAERWLCTTNCCCRAPVTPTSTSSSGSLAYVAGLSTAERELIRSVVNLDMIASLNAPQPTVLLAGASLSQHLIDELARAAATYTTPAVQTSLHPLNSDHVPFLEKCIPAVLTIEGADSTNANIHSARDTLDSIDYDLALEILRMNVAATARLLGSA</sequence>
<dbReference type="SUPFAM" id="SSF53187">
    <property type="entry name" value="Zn-dependent exopeptidases"/>
    <property type="match status" value="1"/>
</dbReference>
<dbReference type="AlphaFoldDB" id="A0AAW4XHL1"/>
<dbReference type="Gene3D" id="3.40.630.10">
    <property type="entry name" value="Zn peptidases"/>
    <property type="match status" value="1"/>
</dbReference>
<protein>
    <submittedName>
        <fullName evidence="2">M28 family metallopeptidase</fullName>
    </submittedName>
</protein>
<evidence type="ECO:0000313" key="3">
    <source>
        <dbReference type="Proteomes" id="UP001198630"/>
    </source>
</evidence>
<dbReference type="InterPro" id="IPR007484">
    <property type="entry name" value="Peptidase_M28"/>
</dbReference>
<accession>A0AAW4XHL1</accession>
<comment type="caution">
    <text evidence="2">The sequence shown here is derived from an EMBL/GenBank/DDBJ whole genome shotgun (WGS) entry which is preliminary data.</text>
</comment>
<organism evidence="2 3">
    <name type="scientific">Rhodococcus rhodochrous</name>
    <dbReference type="NCBI Taxonomy" id="1829"/>
    <lineage>
        <taxon>Bacteria</taxon>
        <taxon>Bacillati</taxon>
        <taxon>Actinomycetota</taxon>
        <taxon>Actinomycetes</taxon>
        <taxon>Mycobacteriales</taxon>
        <taxon>Nocardiaceae</taxon>
        <taxon>Rhodococcus</taxon>
    </lineage>
</organism>
<evidence type="ECO:0000259" key="1">
    <source>
        <dbReference type="Pfam" id="PF04389"/>
    </source>
</evidence>
<feature type="domain" description="Peptidase M28" evidence="1">
    <location>
        <begin position="59"/>
        <end position="179"/>
    </location>
</feature>
<dbReference type="Proteomes" id="UP001198630">
    <property type="component" value="Unassembled WGS sequence"/>
</dbReference>